<name>A0AAV4QLL8_9ARAC</name>
<evidence type="ECO:0000256" key="1">
    <source>
        <dbReference type="SAM" id="MobiDB-lite"/>
    </source>
</evidence>
<evidence type="ECO:0000313" key="2">
    <source>
        <dbReference type="EMBL" id="GIY09261.1"/>
    </source>
</evidence>
<organism evidence="2 3">
    <name type="scientific">Caerostris darwini</name>
    <dbReference type="NCBI Taxonomy" id="1538125"/>
    <lineage>
        <taxon>Eukaryota</taxon>
        <taxon>Metazoa</taxon>
        <taxon>Ecdysozoa</taxon>
        <taxon>Arthropoda</taxon>
        <taxon>Chelicerata</taxon>
        <taxon>Arachnida</taxon>
        <taxon>Araneae</taxon>
        <taxon>Araneomorphae</taxon>
        <taxon>Entelegynae</taxon>
        <taxon>Araneoidea</taxon>
        <taxon>Araneidae</taxon>
        <taxon>Caerostris</taxon>
    </lineage>
</organism>
<dbReference type="EMBL" id="BPLQ01004595">
    <property type="protein sequence ID" value="GIY09261.1"/>
    <property type="molecule type" value="Genomic_DNA"/>
</dbReference>
<feature type="region of interest" description="Disordered" evidence="1">
    <location>
        <begin position="1"/>
        <end position="37"/>
    </location>
</feature>
<reference evidence="2 3" key="1">
    <citation type="submission" date="2021-06" db="EMBL/GenBank/DDBJ databases">
        <title>Caerostris darwini draft genome.</title>
        <authorList>
            <person name="Kono N."/>
            <person name="Arakawa K."/>
        </authorList>
    </citation>
    <scope>NUCLEOTIDE SEQUENCE [LARGE SCALE GENOMIC DNA]</scope>
</reference>
<evidence type="ECO:0000313" key="3">
    <source>
        <dbReference type="Proteomes" id="UP001054837"/>
    </source>
</evidence>
<dbReference type="AlphaFoldDB" id="A0AAV4QLL8"/>
<comment type="caution">
    <text evidence="2">The sequence shown here is derived from an EMBL/GenBank/DDBJ whole genome shotgun (WGS) entry which is preliminary data.</text>
</comment>
<dbReference type="Proteomes" id="UP001054837">
    <property type="component" value="Unassembled WGS sequence"/>
</dbReference>
<keyword evidence="3" id="KW-1185">Reference proteome</keyword>
<gene>
    <name evidence="2" type="ORF">CDAR_464791</name>
</gene>
<accession>A0AAV4QLL8</accession>
<protein>
    <submittedName>
        <fullName evidence="2">Uncharacterized protein</fullName>
    </submittedName>
</protein>
<proteinExistence type="predicted"/>
<sequence>MKRTFKTLLDNCQENATRSREARNMPENVDTPSSRMISNMKKKGLFETRWTTTKKDCVKLCGTKEKHTREENETHRPAG</sequence>